<evidence type="ECO:0000313" key="3">
    <source>
        <dbReference type="EMBL" id="PGH00219.1"/>
    </source>
</evidence>
<protein>
    <submittedName>
        <fullName evidence="3">Uncharacterized protein</fullName>
    </submittedName>
</protein>
<name>A0A2B7WUE6_9EURO</name>
<keyword evidence="2" id="KW-0812">Transmembrane</keyword>
<proteinExistence type="predicted"/>
<gene>
    <name evidence="3" type="ORF">GX51_05916</name>
</gene>
<feature type="transmembrane region" description="Helical" evidence="2">
    <location>
        <begin position="234"/>
        <end position="257"/>
    </location>
</feature>
<comment type="caution">
    <text evidence="3">The sequence shown here is derived from an EMBL/GenBank/DDBJ whole genome shotgun (WGS) entry which is preliminary data.</text>
</comment>
<dbReference type="AlphaFoldDB" id="A0A2B7WUE6"/>
<accession>A0A2B7WUE6</accession>
<reference evidence="3 4" key="1">
    <citation type="submission" date="2017-10" db="EMBL/GenBank/DDBJ databases">
        <title>Comparative genomics in systemic dimorphic fungi from Ajellomycetaceae.</title>
        <authorList>
            <person name="Munoz J.F."/>
            <person name="Mcewen J.G."/>
            <person name="Clay O.K."/>
            <person name="Cuomo C.A."/>
        </authorList>
    </citation>
    <scope>NUCLEOTIDE SEQUENCE [LARGE SCALE GENOMIC DNA]</scope>
    <source>
        <strain evidence="3 4">UAMH130</strain>
    </source>
</reference>
<sequence>MAPRRGGGGGGSYFGGGTPSCSRYAFESGTAKVSLSYNVVYLVIGIVLLWVASRKLFKVKHGNKPPGRWLLILSLTLIVCAQAWFLVFLVLGQCTITSGRFNTKITLVATFLNVLAVSLLVGALMVSICKRLHEVANMAPRRIAMLHGLWAGAFAGFYFISACIYAAISTLQFEYSSSRSSYRALGGLIRGWNGVLTLAGVILLAGMASTAYTLLSAMSRGNLKTSSLRRYLPFLAVSCVGLGVTFLADLILTYRLFWAVRNSYIVSAGGYYALTFIYMLFYCLSSLLAVLVVASPAMTNNEPQGVTHEAFPQQQPSYAYPVQQNPPDANVPLMHQYPQQSYPPVPPVQPYNAHQQPQPPASYY</sequence>
<dbReference type="OrthoDB" id="4507588at2759"/>
<feature type="transmembrane region" description="Helical" evidence="2">
    <location>
        <begin position="191"/>
        <end position="214"/>
    </location>
</feature>
<keyword evidence="2" id="KW-0472">Membrane</keyword>
<dbReference type="Proteomes" id="UP000224080">
    <property type="component" value="Unassembled WGS sequence"/>
</dbReference>
<evidence type="ECO:0000256" key="1">
    <source>
        <dbReference type="SAM" id="MobiDB-lite"/>
    </source>
</evidence>
<keyword evidence="4" id="KW-1185">Reference proteome</keyword>
<feature type="region of interest" description="Disordered" evidence="1">
    <location>
        <begin position="322"/>
        <end position="364"/>
    </location>
</feature>
<feature type="transmembrane region" description="Helical" evidence="2">
    <location>
        <begin position="105"/>
        <end position="128"/>
    </location>
</feature>
<dbReference type="EMBL" id="PDNC01000089">
    <property type="protein sequence ID" value="PGH00219.1"/>
    <property type="molecule type" value="Genomic_DNA"/>
</dbReference>
<feature type="transmembrane region" description="Helical" evidence="2">
    <location>
        <begin position="69"/>
        <end position="93"/>
    </location>
</feature>
<evidence type="ECO:0000313" key="4">
    <source>
        <dbReference type="Proteomes" id="UP000224080"/>
    </source>
</evidence>
<keyword evidence="2" id="KW-1133">Transmembrane helix</keyword>
<feature type="transmembrane region" description="Helical" evidence="2">
    <location>
        <begin position="149"/>
        <end position="171"/>
    </location>
</feature>
<feature type="transmembrane region" description="Helical" evidence="2">
    <location>
        <begin position="39"/>
        <end position="57"/>
    </location>
</feature>
<organism evidence="3 4">
    <name type="scientific">Blastomyces parvus</name>
    <dbReference type="NCBI Taxonomy" id="2060905"/>
    <lineage>
        <taxon>Eukaryota</taxon>
        <taxon>Fungi</taxon>
        <taxon>Dikarya</taxon>
        <taxon>Ascomycota</taxon>
        <taxon>Pezizomycotina</taxon>
        <taxon>Eurotiomycetes</taxon>
        <taxon>Eurotiomycetidae</taxon>
        <taxon>Onygenales</taxon>
        <taxon>Ajellomycetaceae</taxon>
        <taxon>Blastomyces</taxon>
    </lineage>
</organism>
<evidence type="ECO:0000256" key="2">
    <source>
        <dbReference type="SAM" id="Phobius"/>
    </source>
</evidence>
<feature type="transmembrane region" description="Helical" evidence="2">
    <location>
        <begin position="269"/>
        <end position="294"/>
    </location>
</feature>